<protein>
    <submittedName>
        <fullName evidence="1">Uncharacterized protein</fullName>
    </submittedName>
</protein>
<proteinExistence type="predicted"/>
<gene>
    <name evidence="1" type="ORF">O3M35_013122</name>
</gene>
<name>A0AAW1CER9_9HEMI</name>
<dbReference type="Proteomes" id="UP001461498">
    <property type="component" value="Unassembled WGS sequence"/>
</dbReference>
<accession>A0AAW1CER9</accession>
<organism evidence="1 2">
    <name type="scientific">Rhynocoris fuscipes</name>
    <dbReference type="NCBI Taxonomy" id="488301"/>
    <lineage>
        <taxon>Eukaryota</taxon>
        <taxon>Metazoa</taxon>
        <taxon>Ecdysozoa</taxon>
        <taxon>Arthropoda</taxon>
        <taxon>Hexapoda</taxon>
        <taxon>Insecta</taxon>
        <taxon>Pterygota</taxon>
        <taxon>Neoptera</taxon>
        <taxon>Paraneoptera</taxon>
        <taxon>Hemiptera</taxon>
        <taxon>Heteroptera</taxon>
        <taxon>Panheteroptera</taxon>
        <taxon>Cimicomorpha</taxon>
        <taxon>Reduviidae</taxon>
        <taxon>Harpactorinae</taxon>
        <taxon>Harpactorini</taxon>
        <taxon>Rhynocoris</taxon>
    </lineage>
</organism>
<evidence type="ECO:0000313" key="2">
    <source>
        <dbReference type="Proteomes" id="UP001461498"/>
    </source>
</evidence>
<dbReference type="AlphaFoldDB" id="A0AAW1CER9"/>
<comment type="caution">
    <text evidence="1">The sequence shown here is derived from an EMBL/GenBank/DDBJ whole genome shotgun (WGS) entry which is preliminary data.</text>
</comment>
<keyword evidence="2" id="KW-1185">Reference proteome</keyword>
<dbReference type="EMBL" id="JAPXFL010000066">
    <property type="protein sequence ID" value="KAK9496609.1"/>
    <property type="molecule type" value="Genomic_DNA"/>
</dbReference>
<reference evidence="1 2" key="1">
    <citation type="submission" date="2022-12" db="EMBL/GenBank/DDBJ databases">
        <title>Chromosome-level genome assembly of true bugs.</title>
        <authorList>
            <person name="Ma L."/>
            <person name="Li H."/>
        </authorList>
    </citation>
    <scope>NUCLEOTIDE SEQUENCE [LARGE SCALE GENOMIC DNA]</scope>
    <source>
        <strain evidence="1">Lab_2022b</strain>
    </source>
</reference>
<sequence length="113" mass="12410">MLCKRVCSVCDASVRYRSIDPLVTSDTNSFINEVITTAPKVIHLYGLRIESAEKSWSTAEDGIPLLLQGSGATVRLFGSGFTRDIAFVLTRMPGKAGQHCEYPVSETHQVTDF</sequence>
<evidence type="ECO:0000313" key="1">
    <source>
        <dbReference type="EMBL" id="KAK9496609.1"/>
    </source>
</evidence>